<keyword evidence="4 7" id="KW-1133">Transmembrane helix</keyword>
<feature type="transmembrane region" description="Helical" evidence="7">
    <location>
        <begin position="349"/>
        <end position="368"/>
    </location>
</feature>
<evidence type="ECO:0000313" key="10">
    <source>
        <dbReference type="Proteomes" id="UP001172673"/>
    </source>
</evidence>
<dbReference type="InterPro" id="IPR020846">
    <property type="entry name" value="MFS_dom"/>
</dbReference>
<dbReference type="SUPFAM" id="SSF103473">
    <property type="entry name" value="MFS general substrate transporter"/>
    <property type="match status" value="1"/>
</dbReference>
<dbReference type="PANTHER" id="PTHR23506">
    <property type="entry name" value="GH10249P"/>
    <property type="match status" value="1"/>
</dbReference>
<feature type="transmembrane region" description="Helical" evidence="7">
    <location>
        <begin position="460"/>
        <end position="480"/>
    </location>
</feature>
<dbReference type="Gene3D" id="1.20.1250.20">
    <property type="entry name" value="MFS general substrate transporter like domains"/>
    <property type="match status" value="2"/>
</dbReference>
<evidence type="ECO:0000313" key="9">
    <source>
        <dbReference type="EMBL" id="KAJ9606956.1"/>
    </source>
</evidence>
<feature type="transmembrane region" description="Helical" evidence="7">
    <location>
        <begin position="429"/>
        <end position="448"/>
    </location>
</feature>
<feature type="transmembrane region" description="Helical" evidence="7">
    <location>
        <begin position="149"/>
        <end position="171"/>
    </location>
</feature>
<keyword evidence="5 7" id="KW-0472">Membrane</keyword>
<feature type="transmembrane region" description="Helical" evidence="7">
    <location>
        <begin position="115"/>
        <end position="137"/>
    </location>
</feature>
<sequence length="495" mass="53207">MSSTKHPIGLRWRAHTLFIIATVAIGLFTDLFLYGLVVPVLPFMLKERIGLPQEKVQSYVSGLLAAYAGASVVCSIPVGMIADRTNARRTPFLFGLAALLAATLMLSLGKNVPTLIIARILQGTSAAVVWTVGLAMIMDTIGPENLGKVIGSIFSFISVGELMAPVLGGVLYRKTGYGGVFGLGAALLGIDFIMRILVIEKKTAVTYDKSMASAKNPREHGTREEESEFRGGTSEEEESDRRDDASEEEPLLPKKEEDKYRIPEGQNTLVRNLPILYCLSDPRLLVAFLLAFVQASLLATFDATLTIEAQALFDFDSLKAGLLFIALDIPYLLLGPIAGWAVDRYGTKPAAVIGFGYLVPTLILLRLPSAEITPTRHTNIILYSALLSLNGVGLAVIGSPSIVEASDVVQKYDKANPGLFGENGPYAQLYGFNSLVFSAGLTLGPVLSGTLRDSIGYGNMNAVIASVSGLTAVLSFFYIGGPPKIPSTWRLNRDR</sequence>
<feature type="transmembrane region" description="Helical" evidence="7">
    <location>
        <begin position="284"/>
        <end position="301"/>
    </location>
</feature>
<comment type="caution">
    <text evidence="9">The sequence shown here is derived from an EMBL/GenBank/DDBJ whole genome shotgun (WGS) entry which is preliminary data.</text>
</comment>
<dbReference type="GO" id="GO:0022857">
    <property type="term" value="F:transmembrane transporter activity"/>
    <property type="evidence" value="ECO:0007669"/>
    <property type="project" value="InterPro"/>
</dbReference>
<feature type="transmembrane region" description="Helical" evidence="7">
    <location>
        <begin position="177"/>
        <end position="198"/>
    </location>
</feature>
<reference evidence="9" key="1">
    <citation type="submission" date="2022-10" db="EMBL/GenBank/DDBJ databases">
        <title>Culturing micro-colonial fungi from biological soil crusts in the Mojave desert and describing Neophaeococcomyces mojavensis, and introducing the new genera and species Taxawa tesnikishii.</title>
        <authorList>
            <person name="Kurbessoian T."/>
            <person name="Stajich J.E."/>
        </authorList>
    </citation>
    <scope>NUCLEOTIDE SEQUENCE</scope>
    <source>
        <strain evidence="9">TK_41</strain>
    </source>
</reference>
<dbReference type="Pfam" id="PF07690">
    <property type="entry name" value="MFS_1"/>
    <property type="match status" value="1"/>
</dbReference>
<evidence type="ECO:0000256" key="7">
    <source>
        <dbReference type="SAM" id="Phobius"/>
    </source>
</evidence>
<dbReference type="InterPro" id="IPR050930">
    <property type="entry name" value="MFS_Vesicular_Transporter"/>
</dbReference>
<keyword evidence="3 7" id="KW-0812">Transmembrane</keyword>
<dbReference type="GO" id="GO:0016020">
    <property type="term" value="C:membrane"/>
    <property type="evidence" value="ECO:0007669"/>
    <property type="project" value="UniProtKB-SubCell"/>
</dbReference>
<dbReference type="Proteomes" id="UP001172673">
    <property type="component" value="Unassembled WGS sequence"/>
</dbReference>
<gene>
    <name evidence="9" type="ORF">H2200_008967</name>
</gene>
<evidence type="ECO:0000256" key="4">
    <source>
        <dbReference type="ARBA" id="ARBA00022989"/>
    </source>
</evidence>
<feature type="transmembrane region" description="Helical" evidence="7">
    <location>
        <begin position="380"/>
        <end position="403"/>
    </location>
</feature>
<name>A0AA39CG16_9EURO</name>
<keyword evidence="10" id="KW-1185">Reference proteome</keyword>
<organism evidence="9 10">
    <name type="scientific">Cladophialophora chaetospira</name>
    <dbReference type="NCBI Taxonomy" id="386627"/>
    <lineage>
        <taxon>Eukaryota</taxon>
        <taxon>Fungi</taxon>
        <taxon>Dikarya</taxon>
        <taxon>Ascomycota</taxon>
        <taxon>Pezizomycotina</taxon>
        <taxon>Eurotiomycetes</taxon>
        <taxon>Chaetothyriomycetidae</taxon>
        <taxon>Chaetothyriales</taxon>
        <taxon>Herpotrichiellaceae</taxon>
        <taxon>Cladophialophora</taxon>
    </lineage>
</organism>
<evidence type="ECO:0000256" key="6">
    <source>
        <dbReference type="SAM" id="MobiDB-lite"/>
    </source>
</evidence>
<keyword evidence="2" id="KW-0813">Transport</keyword>
<dbReference type="EMBL" id="JAPDRK010000013">
    <property type="protein sequence ID" value="KAJ9606956.1"/>
    <property type="molecule type" value="Genomic_DNA"/>
</dbReference>
<evidence type="ECO:0000256" key="2">
    <source>
        <dbReference type="ARBA" id="ARBA00022448"/>
    </source>
</evidence>
<accession>A0AA39CG16</accession>
<evidence type="ECO:0000256" key="5">
    <source>
        <dbReference type="ARBA" id="ARBA00023136"/>
    </source>
</evidence>
<feature type="region of interest" description="Disordered" evidence="6">
    <location>
        <begin position="210"/>
        <end position="258"/>
    </location>
</feature>
<feature type="transmembrane region" description="Helical" evidence="7">
    <location>
        <begin position="12"/>
        <end position="36"/>
    </location>
</feature>
<comment type="subcellular location">
    <subcellularLocation>
        <location evidence="1">Membrane</location>
        <topology evidence="1">Multi-pass membrane protein</topology>
    </subcellularLocation>
</comment>
<evidence type="ECO:0000259" key="8">
    <source>
        <dbReference type="PROSITE" id="PS50850"/>
    </source>
</evidence>
<feature type="transmembrane region" description="Helical" evidence="7">
    <location>
        <begin position="56"/>
        <end position="80"/>
    </location>
</feature>
<evidence type="ECO:0000256" key="3">
    <source>
        <dbReference type="ARBA" id="ARBA00022692"/>
    </source>
</evidence>
<dbReference type="PANTHER" id="PTHR23506:SF37">
    <property type="entry name" value="MAJOR FACILITATOR SUPERFAMILY (MFS) PROFILE DOMAIN-CONTAINING PROTEIN"/>
    <property type="match status" value="1"/>
</dbReference>
<dbReference type="CDD" id="cd17325">
    <property type="entry name" value="MFS_MdtG_SLC18_like"/>
    <property type="match status" value="1"/>
</dbReference>
<feature type="transmembrane region" description="Helical" evidence="7">
    <location>
        <begin position="92"/>
        <end position="109"/>
    </location>
</feature>
<dbReference type="AlphaFoldDB" id="A0AA39CG16"/>
<protein>
    <recommendedName>
        <fullName evidence="8">Major facilitator superfamily (MFS) profile domain-containing protein</fullName>
    </recommendedName>
</protein>
<feature type="domain" description="Major facilitator superfamily (MFS) profile" evidence="8">
    <location>
        <begin position="19"/>
        <end position="483"/>
    </location>
</feature>
<feature type="transmembrane region" description="Helical" evidence="7">
    <location>
        <begin position="321"/>
        <end position="342"/>
    </location>
</feature>
<dbReference type="InterPro" id="IPR036259">
    <property type="entry name" value="MFS_trans_sf"/>
</dbReference>
<evidence type="ECO:0000256" key="1">
    <source>
        <dbReference type="ARBA" id="ARBA00004141"/>
    </source>
</evidence>
<dbReference type="PROSITE" id="PS50850">
    <property type="entry name" value="MFS"/>
    <property type="match status" value="1"/>
</dbReference>
<proteinExistence type="predicted"/>
<dbReference type="InterPro" id="IPR011701">
    <property type="entry name" value="MFS"/>
</dbReference>